<dbReference type="GeneID" id="126890957"/>
<dbReference type="InterPro" id="IPR043502">
    <property type="entry name" value="DNA/RNA_pol_sf"/>
</dbReference>
<dbReference type="PANTHER" id="PTHR31511:SF12">
    <property type="entry name" value="RHO TERMINATION FACTOR N-TERMINAL DOMAIN-CONTAINING PROTEIN"/>
    <property type="match status" value="1"/>
</dbReference>
<evidence type="ECO:0008006" key="3">
    <source>
        <dbReference type="Google" id="ProtNLM"/>
    </source>
</evidence>
<accession>A0ABM5L0X4</accession>
<protein>
    <recommendedName>
        <fullName evidence="3">DNA-directed DNA polymerase</fullName>
    </recommendedName>
</protein>
<evidence type="ECO:0000313" key="2">
    <source>
        <dbReference type="Proteomes" id="UP001652700"/>
    </source>
</evidence>
<name>A0ABM5L0X4_DIAVI</name>
<reference evidence="1" key="1">
    <citation type="submission" date="2025-05" db="UniProtKB">
        <authorList>
            <consortium name="EnsemblMetazoa"/>
        </authorList>
    </citation>
    <scope>IDENTIFICATION</scope>
</reference>
<dbReference type="Gene3D" id="3.90.1600.10">
    <property type="entry name" value="Palm domain of DNA polymerase"/>
    <property type="match status" value="1"/>
</dbReference>
<dbReference type="SUPFAM" id="SSF56672">
    <property type="entry name" value="DNA/RNA polymerases"/>
    <property type="match status" value="1"/>
</dbReference>
<evidence type="ECO:0000313" key="1">
    <source>
        <dbReference type="EnsemblMetazoa" id="XP_050516089.1"/>
    </source>
</evidence>
<dbReference type="PANTHER" id="PTHR31511">
    <property type="entry name" value="PROTEIN CBG23764"/>
    <property type="match status" value="1"/>
</dbReference>
<dbReference type="EnsemblMetazoa" id="XM_050660132.1">
    <property type="protein sequence ID" value="XP_050516089.1"/>
    <property type="gene ID" value="LOC126890957"/>
</dbReference>
<organism evidence="1 2">
    <name type="scientific">Diabrotica virgifera virgifera</name>
    <name type="common">western corn rootworm</name>
    <dbReference type="NCBI Taxonomy" id="50390"/>
    <lineage>
        <taxon>Eukaryota</taxon>
        <taxon>Metazoa</taxon>
        <taxon>Ecdysozoa</taxon>
        <taxon>Arthropoda</taxon>
        <taxon>Hexapoda</taxon>
        <taxon>Insecta</taxon>
        <taxon>Pterygota</taxon>
        <taxon>Neoptera</taxon>
        <taxon>Endopterygota</taxon>
        <taxon>Coleoptera</taxon>
        <taxon>Polyphaga</taxon>
        <taxon>Cucujiformia</taxon>
        <taxon>Chrysomeloidea</taxon>
        <taxon>Chrysomelidae</taxon>
        <taxon>Galerucinae</taxon>
        <taxon>Diabroticina</taxon>
        <taxon>Diabroticites</taxon>
        <taxon>Diabrotica</taxon>
    </lineage>
</organism>
<keyword evidence="2" id="KW-1185">Reference proteome</keyword>
<sequence>MTDSLSRRKRSLKLALPTRGYYAELIADLNYENRIKTLTELPGATKSTKLIWQLRTEKHTNIIRSLNPPANRASLAPAERWMTFEEDKTVSFPVDTFKPKVQLQHKVEPKTLPRSVAIERCRREYQSQDLKNLLIQLGIENTDLMPTDLIREHVPDKTWIGFLPLELFDNEEFDIRTPENWLEHGVIDNVHHALPAIAFVPAPPPNEESTEYLASRSRINLVLGEMYDWINVAVSDYNPGIRRWTVMTLDGYQRVFNLHRLYIMFYAEDPVNFVNRLKEALRLKAETENLIRYEFFLDCISLEGVDGFDEASLKKIVHLASRGMGKKVSSTENFQTLLSNVELYHKRAIGGLEFEKNFKEQHDIKNLWVPAKEKEKVPQYIDTNMRDFPKVRDYFRWYNIYVLPETYRAMSYVNAECHKTAQMSLFTASYGSRYVSLDEFESIQNLATSVLLKQLRGPWIESIIYNIRMCLGDIGKGWFDINEKVFETYEISKLKRFMELVKFRMQHTLRLLVENSLNTFIALVETPCLTCLQVEGDYEWGTDLISSPFISKTQPIFSLQLKMQESGAYYSTTPENFQIILLKLFDEALKQTHQIKQVHPFLMSNLRFPKDLNLSSVGLLAPEVCQIRDRFVLAYEKALIPLKAYAEKYNMHLELFNMDVNAFIDNYRQENHSAFEVKEEVSKQVRLKTSLESTLPIIIFIGPFHVSVDYLRNILINKRQDIIIKLLDAFAERMKENIEEQSAWLRPYIELNTRLRAAATNDFGRNLYKLANNSVFGKTMENIRKHRIVKLVRSWNGRYGAKNLISSARFHSRKIFNENLVAIELIKSDLVFNKPLYIGMTVLDISKLCMYQFHYDYMLPKLGADKCNLMYMDTDSFIYELYCHDAYEEVIKQDLSKFDTSDYAVDNIYNIPRVNKKVLGVMKDENKGEIMTKFVGLRSKMYTFKVQSGRITKKAKGTKYNIVKNVIKFDDYVNCLNDFKEQNCYSTLHSVI</sequence>
<dbReference type="InterPro" id="IPR023211">
    <property type="entry name" value="DNA_pol_palm_dom_sf"/>
</dbReference>
<dbReference type="RefSeq" id="XP_050516089.1">
    <property type="nucleotide sequence ID" value="XM_050660132.1"/>
</dbReference>
<proteinExistence type="predicted"/>
<dbReference type="Proteomes" id="UP001652700">
    <property type="component" value="Unplaced"/>
</dbReference>